<name>A0A8I5N1T8_PAPAN</name>
<dbReference type="GeneTree" id="ENSGT00860000135184"/>
<dbReference type="Proteomes" id="UP000028761">
    <property type="component" value="Unplaced"/>
</dbReference>
<feature type="region of interest" description="Disordered" evidence="1">
    <location>
        <begin position="380"/>
        <end position="407"/>
    </location>
</feature>
<feature type="compositionally biased region" description="Basic and acidic residues" evidence="1">
    <location>
        <begin position="387"/>
        <end position="400"/>
    </location>
</feature>
<feature type="region of interest" description="Disordered" evidence="1">
    <location>
        <begin position="1"/>
        <end position="180"/>
    </location>
</feature>
<reference evidence="2" key="1">
    <citation type="submission" date="2025-08" db="UniProtKB">
        <authorList>
            <consortium name="Ensembl"/>
        </authorList>
    </citation>
    <scope>IDENTIFICATION</scope>
</reference>
<dbReference type="AlphaFoldDB" id="A0A8I5N1T8"/>
<organism evidence="2 3">
    <name type="scientific">Papio anubis</name>
    <name type="common">Olive baboon</name>
    <dbReference type="NCBI Taxonomy" id="9555"/>
    <lineage>
        <taxon>Eukaryota</taxon>
        <taxon>Metazoa</taxon>
        <taxon>Chordata</taxon>
        <taxon>Craniata</taxon>
        <taxon>Vertebrata</taxon>
        <taxon>Euteleostomi</taxon>
        <taxon>Mammalia</taxon>
        <taxon>Eutheria</taxon>
        <taxon>Euarchontoglires</taxon>
        <taxon>Primates</taxon>
        <taxon>Haplorrhini</taxon>
        <taxon>Catarrhini</taxon>
        <taxon>Cercopithecidae</taxon>
        <taxon>Cercopithecinae</taxon>
        <taxon>Papio</taxon>
    </lineage>
</organism>
<feature type="compositionally biased region" description="Low complexity" evidence="1">
    <location>
        <begin position="62"/>
        <end position="71"/>
    </location>
</feature>
<proteinExistence type="predicted"/>
<feature type="region of interest" description="Disordered" evidence="1">
    <location>
        <begin position="468"/>
        <end position="507"/>
    </location>
</feature>
<protein>
    <submittedName>
        <fullName evidence="2">Uncharacterized protein</fullName>
    </submittedName>
</protein>
<evidence type="ECO:0000313" key="2">
    <source>
        <dbReference type="Ensembl" id="ENSPANP00000053052.1"/>
    </source>
</evidence>
<feature type="region of interest" description="Disordered" evidence="1">
    <location>
        <begin position="299"/>
        <end position="357"/>
    </location>
</feature>
<evidence type="ECO:0000313" key="3">
    <source>
        <dbReference type="Proteomes" id="UP000028761"/>
    </source>
</evidence>
<evidence type="ECO:0000256" key="1">
    <source>
        <dbReference type="SAM" id="MobiDB-lite"/>
    </source>
</evidence>
<dbReference type="Ensembl" id="ENSPANT00000073918.1">
    <property type="protein sequence ID" value="ENSPANP00000053052.1"/>
    <property type="gene ID" value="ENSPANG00000049499.1"/>
</dbReference>
<feature type="compositionally biased region" description="Polar residues" evidence="1">
    <location>
        <begin position="497"/>
        <end position="507"/>
    </location>
</feature>
<accession>A0A8I5N1T8</accession>
<feature type="compositionally biased region" description="Pro residues" evidence="1">
    <location>
        <begin position="104"/>
        <end position="120"/>
    </location>
</feature>
<feature type="compositionally biased region" description="Basic and acidic residues" evidence="1">
    <location>
        <begin position="329"/>
        <end position="343"/>
    </location>
</feature>
<reference evidence="2" key="2">
    <citation type="submission" date="2025-09" db="UniProtKB">
        <authorList>
            <consortium name="Ensembl"/>
        </authorList>
    </citation>
    <scope>IDENTIFICATION</scope>
</reference>
<keyword evidence="3" id="KW-1185">Reference proteome</keyword>
<sequence length="507" mass="53860">MGKAPHCPWYPRAAVSPSRSPGICGATPRTRPPGRLSSAPPHGPPPTCAGCSEPPRPRRSRSAGPRSGRCNPCRRRRAGDTRGGGARRVPGRSHTSSGRCETLAPPPRSAPPTEPRPAPTNPRGFWPQLKMKPGKGAWGSPRSRVWAGPAASGRISDPETRGDPGRSSGVGRGRDLRPGPGPLTRLALVVVAEQGPQVHSVSLCVGLGVPCVPVPILRPLLLHPRRPRLHPRTRGVAVEPHELRVVHVAHGDEAGLPAAGPGHGGAEIPQGVRAWGRGEAETRPTLLPARLPGSCAPACGPLAPPRRGHFPPDPALTGPGLGQGQGPREQQEEGSGRHDRISASEETLSPGGRVGSLELGPRRRCLASLDIRHPMRVGTGDASRVSWKKDPTQVGRRSETRGVGNPQLCASPMQTRLSEPETLRATPGTWDFVLIPLLLHQASLSHCLPESWTRICLWKPGRDPQAAPRSFPFTARPGIPDPELDSLPPTPYLSPWTFVQGNSPRGT</sequence>